<dbReference type="EMBL" id="JADBDY010000001">
    <property type="protein sequence ID" value="MBE1458136.1"/>
    <property type="molecule type" value="Genomic_DNA"/>
</dbReference>
<proteinExistence type="predicted"/>
<evidence type="ECO:0008006" key="4">
    <source>
        <dbReference type="Google" id="ProtNLM"/>
    </source>
</evidence>
<dbReference type="RefSeq" id="WP_191270212.1">
    <property type="nucleotide sequence ID" value="NZ_BMXJ01000003.1"/>
</dbReference>
<comment type="caution">
    <text evidence="2">The sequence shown here is derived from an EMBL/GenBank/DDBJ whole genome shotgun (WGS) entry which is preliminary data.</text>
</comment>
<feature type="region of interest" description="Disordered" evidence="1">
    <location>
        <begin position="1"/>
        <end position="21"/>
    </location>
</feature>
<dbReference type="Proteomes" id="UP000598217">
    <property type="component" value="Unassembled WGS sequence"/>
</dbReference>
<keyword evidence="3" id="KW-1185">Reference proteome</keyword>
<evidence type="ECO:0000313" key="3">
    <source>
        <dbReference type="Proteomes" id="UP000598217"/>
    </source>
</evidence>
<gene>
    <name evidence="2" type="ORF">H4W79_002350</name>
</gene>
<evidence type="ECO:0000256" key="1">
    <source>
        <dbReference type="SAM" id="MobiDB-lite"/>
    </source>
</evidence>
<sequence length="139" mass="15129">MGEASTVAGNTEEGKAAGRISTRLTSALEGVTKAFETTSENLDQESVEAKINGAFSEYYLTYKQAVQTVERNGMAISENVIAAADRLDGTDWESGSGFLRRVDVPPPMLRSPDYYDPNHILREINNKPSEPGPGSFGRR</sequence>
<name>A0ABR9HGH7_9ACTN</name>
<evidence type="ECO:0000313" key="2">
    <source>
        <dbReference type="EMBL" id="MBE1458136.1"/>
    </source>
</evidence>
<organism evidence="2 3">
    <name type="scientific">Nocardiopsis terrae</name>
    <dbReference type="NCBI Taxonomy" id="372655"/>
    <lineage>
        <taxon>Bacteria</taxon>
        <taxon>Bacillati</taxon>
        <taxon>Actinomycetota</taxon>
        <taxon>Actinomycetes</taxon>
        <taxon>Streptosporangiales</taxon>
        <taxon>Nocardiopsidaceae</taxon>
        <taxon>Nocardiopsis</taxon>
    </lineage>
</organism>
<accession>A0ABR9HGH7</accession>
<protein>
    <recommendedName>
        <fullName evidence="4">Excreted virulence factor EspC, type VII ESX diderm</fullName>
    </recommendedName>
</protein>
<feature type="region of interest" description="Disordered" evidence="1">
    <location>
        <begin position="113"/>
        <end position="139"/>
    </location>
</feature>
<reference evidence="2 3" key="1">
    <citation type="submission" date="2020-10" db="EMBL/GenBank/DDBJ databases">
        <title>Sequencing the genomes of 1000 actinobacteria strains.</title>
        <authorList>
            <person name="Klenk H.-P."/>
        </authorList>
    </citation>
    <scope>NUCLEOTIDE SEQUENCE [LARGE SCALE GENOMIC DNA]</scope>
    <source>
        <strain evidence="2 3">DSM 45157</strain>
    </source>
</reference>